<gene>
    <name evidence="4" type="ORF">IN07_18985</name>
</gene>
<name>A0A098Y3J7_9ACTN</name>
<dbReference type="STRING" id="1522368.IN07_18985"/>
<dbReference type="SUPFAM" id="SSF46894">
    <property type="entry name" value="C-terminal effector domain of the bipartite response regulators"/>
    <property type="match status" value="1"/>
</dbReference>
<dbReference type="RefSeq" id="WP_052091468.1">
    <property type="nucleotide sequence ID" value="NZ_JPMX01000091.1"/>
</dbReference>
<dbReference type="InterPro" id="IPR041664">
    <property type="entry name" value="AAA_16"/>
</dbReference>
<dbReference type="PRINTS" id="PR00038">
    <property type="entry name" value="HTHLUXR"/>
</dbReference>
<dbReference type="SMART" id="SM00421">
    <property type="entry name" value="HTH_LUXR"/>
    <property type="match status" value="1"/>
</dbReference>
<evidence type="ECO:0000313" key="4">
    <source>
        <dbReference type="EMBL" id="KGH45054.1"/>
    </source>
</evidence>
<dbReference type="GO" id="GO:0003677">
    <property type="term" value="F:DNA binding"/>
    <property type="evidence" value="ECO:0007669"/>
    <property type="project" value="InterPro"/>
</dbReference>
<keyword evidence="5" id="KW-1185">Reference proteome</keyword>
<feature type="domain" description="HTH luxR-type" evidence="3">
    <location>
        <begin position="868"/>
        <end position="933"/>
    </location>
</feature>
<dbReference type="GO" id="GO:0006355">
    <property type="term" value="P:regulation of DNA-templated transcription"/>
    <property type="evidence" value="ECO:0007669"/>
    <property type="project" value="InterPro"/>
</dbReference>
<organism evidence="4 5">
    <name type="scientific">Modestobacter caceresii</name>
    <dbReference type="NCBI Taxonomy" id="1522368"/>
    <lineage>
        <taxon>Bacteria</taxon>
        <taxon>Bacillati</taxon>
        <taxon>Actinomycetota</taxon>
        <taxon>Actinomycetes</taxon>
        <taxon>Geodermatophilales</taxon>
        <taxon>Geodermatophilaceae</taxon>
        <taxon>Modestobacter</taxon>
    </lineage>
</organism>
<dbReference type="SUPFAM" id="SSF52540">
    <property type="entry name" value="P-loop containing nucleoside triphosphate hydrolases"/>
    <property type="match status" value="1"/>
</dbReference>
<evidence type="ECO:0000313" key="5">
    <source>
        <dbReference type="Proteomes" id="UP000029713"/>
    </source>
</evidence>
<dbReference type="PANTHER" id="PTHR16305">
    <property type="entry name" value="TESTICULAR SOLUBLE ADENYLYL CYCLASE"/>
    <property type="match status" value="1"/>
</dbReference>
<comment type="caution">
    <text evidence="4">The sequence shown here is derived from an EMBL/GenBank/DDBJ whole genome shotgun (WGS) entry which is preliminary data.</text>
</comment>
<evidence type="ECO:0000256" key="1">
    <source>
        <dbReference type="ARBA" id="ARBA00022741"/>
    </source>
</evidence>
<keyword evidence="2" id="KW-0067">ATP-binding</keyword>
<dbReference type="PROSITE" id="PS00622">
    <property type="entry name" value="HTH_LUXR_1"/>
    <property type="match status" value="1"/>
</dbReference>
<reference evidence="4 5" key="1">
    <citation type="submission" date="2014-07" db="EMBL/GenBank/DDBJ databases">
        <title>Biosystematic studies on Modestobacter strains isolated from extreme hyper-arid desert soil and from historic building.</title>
        <authorList>
            <person name="Bukarasam K."/>
            <person name="Bull A."/>
            <person name="Girard G."/>
            <person name="van Wezel G."/>
            <person name="Goodfellow M."/>
        </authorList>
    </citation>
    <scope>NUCLEOTIDE SEQUENCE [LARGE SCALE GENOMIC DNA]</scope>
    <source>
        <strain evidence="4 5">KNN45-2b</strain>
    </source>
</reference>
<dbReference type="Pfam" id="PF13191">
    <property type="entry name" value="AAA_16"/>
    <property type="match status" value="1"/>
</dbReference>
<dbReference type="PROSITE" id="PS50043">
    <property type="entry name" value="HTH_LUXR_2"/>
    <property type="match status" value="1"/>
</dbReference>
<dbReference type="GO" id="GO:0005524">
    <property type="term" value="F:ATP binding"/>
    <property type="evidence" value="ECO:0007669"/>
    <property type="project" value="UniProtKB-KW"/>
</dbReference>
<evidence type="ECO:0000256" key="2">
    <source>
        <dbReference type="ARBA" id="ARBA00022840"/>
    </source>
</evidence>
<dbReference type="CDD" id="cd06170">
    <property type="entry name" value="LuxR_C_like"/>
    <property type="match status" value="1"/>
</dbReference>
<dbReference type="AlphaFoldDB" id="A0A098Y3J7"/>
<dbReference type="InterPro" id="IPR000792">
    <property type="entry name" value="Tscrpt_reg_LuxR_C"/>
</dbReference>
<accession>A0A098Y3J7</accession>
<evidence type="ECO:0000259" key="3">
    <source>
        <dbReference type="PROSITE" id="PS50043"/>
    </source>
</evidence>
<protein>
    <recommendedName>
        <fullName evidence="3">HTH luxR-type domain-containing protein</fullName>
    </recommendedName>
</protein>
<dbReference type="GO" id="GO:0004016">
    <property type="term" value="F:adenylate cyclase activity"/>
    <property type="evidence" value="ECO:0007669"/>
    <property type="project" value="TreeGrafter"/>
</dbReference>
<dbReference type="PANTHER" id="PTHR16305:SF35">
    <property type="entry name" value="TRANSCRIPTIONAL ACTIVATOR DOMAIN"/>
    <property type="match status" value="1"/>
</dbReference>
<keyword evidence="1" id="KW-0547">Nucleotide-binding</keyword>
<sequence length="933" mass="99340">MLPNDRTPLRGRDTERALLHRRVGAARQDGRGRVVVVAGAPGSGKSRLLQEARALAADAGARVLAVSGDPDEHVIPHGPLLDAVQAGPHPLLPPDVLAALPRGPEQGWWLRNELQARLERLAMQQHVLVSVDDLQWCDHATLRVLRTLPPRLATEAVVWVVAVREGEVDPAVSATVRALTEAGADRVDLRPLDDEAVAQLAGDVLGATPDDDVLASAARADGHPLLLVELLRGWQDEHLVQLDAGRARLVDDVLPARLRDAVARRTERLSAPARELLQVGAVLGRQFPPDLLAAVLDRPPTAVLGPLQEVIAAGLLADAGEQIGFRHDLIRESVAAGMPAGFARVLRRHAVDVLLARGAPTLQVATMLAESAAPGDLVAVEALRSAAATLALTSSPAAAGFSLRALELLPADSPLRPETAAESVLLLWQCGRAVAAQELAATMLAGTLGVDPVAEAQVRLGLARFTTRYLATEAVRQCETALTLPGLPEDLRTRLRLVLAVNHGLGGDPEAADAVLASVRDAVEDDADPRLVSVLARAETYVAFHRHRWDRAFRRHQDVIRLAPAGEEINPPGMWEAAMWTSIGQPARCLALVDAELSAARADGRIGSLLLYSSLRARALFDAGRLVEARAEAESVLDMEDVDLVGGLLDLLVVHVLVRGALHAGRPDVVRADRARVQQMSTDDTGQVRRNGLWLTALIADAAGDTAAALAGAAEGIATLERPGPSLAGLPDIADEVLLVRMALRAGEREVAVRAGAVAQRRAAANPTYPMAAAVARHARGLIDDDEACLRDALRLMADTERPLVRASAQEDLARLVAAARPREAVALLDDALAAYTAAGAERDAARARRRLRDLGVRRRRTLGPPAAQHGLVALTPAEREVVRLVAEGGTNREVAARLFLSPHTVNTHLRNAFTKLGVRSRVEVARLVDAGR</sequence>
<dbReference type="InterPro" id="IPR027417">
    <property type="entry name" value="P-loop_NTPase"/>
</dbReference>
<dbReference type="Proteomes" id="UP000029713">
    <property type="component" value="Unassembled WGS sequence"/>
</dbReference>
<dbReference type="InterPro" id="IPR016032">
    <property type="entry name" value="Sig_transdc_resp-reg_C-effctor"/>
</dbReference>
<dbReference type="InterPro" id="IPR036388">
    <property type="entry name" value="WH-like_DNA-bd_sf"/>
</dbReference>
<dbReference type="GO" id="GO:0005737">
    <property type="term" value="C:cytoplasm"/>
    <property type="evidence" value="ECO:0007669"/>
    <property type="project" value="TreeGrafter"/>
</dbReference>
<dbReference type="Gene3D" id="1.10.10.10">
    <property type="entry name" value="Winged helix-like DNA-binding domain superfamily/Winged helix DNA-binding domain"/>
    <property type="match status" value="1"/>
</dbReference>
<dbReference type="Pfam" id="PF00196">
    <property type="entry name" value="GerE"/>
    <property type="match status" value="1"/>
</dbReference>
<dbReference type="EMBL" id="JPMX01000091">
    <property type="protein sequence ID" value="KGH45054.1"/>
    <property type="molecule type" value="Genomic_DNA"/>
</dbReference>
<proteinExistence type="predicted"/>